<keyword evidence="3" id="KW-1185">Reference proteome</keyword>
<proteinExistence type="predicted"/>
<organism evidence="2 3">
    <name type="scientific">Sphagnum jensenii</name>
    <dbReference type="NCBI Taxonomy" id="128206"/>
    <lineage>
        <taxon>Eukaryota</taxon>
        <taxon>Viridiplantae</taxon>
        <taxon>Streptophyta</taxon>
        <taxon>Embryophyta</taxon>
        <taxon>Bryophyta</taxon>
        <taxon>Sphagnophytina</taxon>
        <taxon>Sphagnopsida</taxon>
        <taxon>Sphagnales</taxon>
        <taxon>Sphagnaceae</taxon>
        <taxon>Sphagnum</taxon>
    </lineage>
</organism>
<name>A0ABP0VNA7_9BRYO</name>
<gene>
    <name evidence="2" type="ORF">CSSPJE1EN1_LOCUS1412</name>
</gene>
<sequence>MRSRRERDPGVVGYCLSSSSRHLLPKTPLNSLPMQKAQTGGGEPELRRGEVCNSPNLWEGGRSFGSLSLPCEKSPCPRCLQQVDPGTKIAETKGPFAAVFIAGNAHLGLSPDASTPSTNAIFARTKEMHPDSHPQVCFAVFNGNFDSLSPLHSIPQLHSQLGREDFEK</sequence>
<accession>A0ABP0VNA7</accession>
<evidence type="ECO:0000313" key="3">
    <source>
        <dbReference type="Proteomes" id="UP001497444"/>
    </source>
</evidence>
<evidence type="ECO:0000256" key="1">
    <source>
        <dbReference type="SAM" id="MobiDB-lite"/>
    </source>
</evidence>
<feature type="compositionally biased region" description="Polar residues" evidence="1">
    <location>
        <begin position="28"/>
        <end position="38"/>
    </location>
</feature>
<feature type="region of interest" description="Disordered" evidence="1">
    <location>
        <begin position="25"/>
        <end position="48"/>
    </location>
</feature>
<dbReference type="EMBL" id="OZ020096">
    <property type="protein sequence ID" value="CAK9255934.1"/>
    <property type="molecule type" value="Genomic_DNA"/>
</dbReference>
<dbReference type="Proteomes" id="UP001497444">
    <property type="component" value="Chromosome 1"/>
</dbReference>
<reference evidence="2 3" key="1">
    <citation type="submission" date="2024-02" db="EMBL/GenBank/DDBJ databases">
        <authorList>
            <consortium name="ELIXIR-Norway"/>
            <consortium name="Elixir Norway"/>
        </authorList>
    </citation>
    <scope>NUCLEOTIDE SEQUENCE [LARGE SCALE GENOMIC DNA]</scope>
</reference>
<evidence type="ECO:0000313" key="2">
    <source>
        <dbReference type="EMBL" id="CAK9255934.1"/>
    </source>
</evidence>
<protein>
    <submittedName>
        <fullName evidence="2">Uncharacterized protein</fullName>
    </submittedName>
</protein>